<dbReference type="OrthoDB" id="630188at2759"/>
<dbReference type="GO" id="GO:0016413">
    <property type="term" value="F:O-acetyltransferase activity"/>
    <property type="evidence" value="ECO:0007669"/>
    <property type="project" value="InterPro"/>
</dbReference>
<dbReference type="Pfam" id="PF13839">
    <property type="entry name" value="PC-Esterase"/>
    <property type="match status" value="1"/>
</dbReference>
<dbReference type="EMBL" id="JRKL02007801">
    <property type="protein sequence ID" value="KAF3947422.1"/>
    <property type="molecule type" value="Genomic_DNA"/>
</dbReference>
<feature type="domain" description="Trichome birefringence-like C-terminal" evidence="9">
    <location>
        <begin position="227"/>
        <end position="512"/>
    </location>
</feature>
<evidence type="ECO:0000256" key="8">
    <source>
        <dbReference type="SAM" id="Phobius"/>
    </source>
</evidence>
<gene>
    <name evidence="11" type="ORF">CMV_026439</name>
</gene>
<keyword evidence="3 8" id="KW-0812">Transmembrane</keyword>
<feature type="region of interest" description="Disordered" evidence="7">
    <location>
        <begin position="94"/>
        <end position="154"/>
    </location>
</feature>
<evidence type="ECO:0000259" key="10">
    <source>
        <dbReference type="Pfam" id="PF14416"/>
    </source>
</evidence>
<feature type="domain" description="Trichome birefringence-like N-terminal" evidence="10">
    <location>
        <begin position="174"/>
        <end position="226"/>
    </location>
</feature>
<proteinExistence type="inferred from homology"/>
<feature type="compositionally biased region" description="Polar residues" evidence="7">
    <location>
        <begin position="94"/>
        <end position="128"/>
    </location>
</feature>
<dbReference type="InterPro" id="IPR026057">
    <property type="entry name" value="TBL_C"/>
</dbReference>
<dbReference type="InterPro" id="IPR029962">
    <property type="entry name" value="TBL"/>
</dbReference>
<evidence type="ECO:0000256" key="1">
    <source>
        <dbReference type="ARBA" id="ARBA00004167"/>
    </source>
</evidence>
<evidence type="ECO:0000256" key="7">
    <source>
        <dbReference type="SAM" id="MobiDB-lite"/>
    </source>
</evidence>
<evidence type="ECO:0000256" key="5">
    <source>
        <dbReference type="ARBA" id="ARBA00022989"/>
    </source>
</evidence>
<evidence type="ECO:0000313" key="11">
    <source>
        <dbReference type="EMBL" id="KAF3947422.1"/>
    </source>
</evidence>
<dbReference type="InterPro" id="IPR025846">
    <property type="entry name" value="TBL_N"/>
</dbReference>
<reference evidence="11" key="1">
    <citation type="submission" date="2020-03" db="EMBL/GenBank/DDBJ databases">
        <title>Castanea mollissima Vanexum genome sequencing.</title>
        <authorList>
            <person name="Staton M."/>
        </authorList>
    </citation>
    <scope>NUCLEOTIDE SEQUENCE</scope>
    <source>
        <tissue evidence="11">Leaf</tissue>
    </source>
</reference>
<evidence type="ECO:0008006" key="13">
    <source>
        <dbReference type="Google" id="ProtNLM"/>
    </source>
</evidence>
<organism evidence="11 12">
    <name type="scientific">Castanea mollissima</name>
    <name type="common">Chinese chestnut</name>
    <dbReference type="NCBI Taxonomy" id="60419"/>
    <lineage>
        <taxon>Eukaryota</taxon>
        <taxon>Viridiplantae</taxon>
        <taxon>Streptophyta</taxon>
        <taxon>Embryophyta</taxon>
        <taxon>Tracheophyta</taxon>
        <taxon>Spermatophyta</taxon>
        <taxon>Magnoliopsida</taxon>
        <taxon>eudicotyledons</taxon>
        <taxon>Gunneridae</taxon>
        <taxon>Pentapetalae</taxon>
        <taxon>rosids</taxon>
        <taxon>fabids</taxon>
        <taxon>Fagales</taxon>
        <taxon>Fagaceae</taxon>
        <taxon>Castanea</taxon>
    </lineage>
</organism>
<dbReference type="Pfam" id="PF14416">
    <property type="entry name" value="PMR5N"/>
    <property type="match status" value="1"/>
</dbReference>
<accession>A0A8J4QB66</accession>
<dbReference type="AlphaFoldDB" id="A0A8J4QB66"/>
<dbReference type="PANTHER" id="PTHR32285:SF242">
    <property type="entry name" value="PMR5_CAS1P GDSL_SGNH-LIKE ACYL-ESTERASE FAMILY PROTEIN"/>
    <property type="match status" value="1"/>
</dbReference>
<evidence type="ECO:0000256" key="2">
    <source>
        <dbReference type="ARBA" id="ARBA00007727"/>
    </source>
</evidence>
<keyword evidence="6 8" id="KW-0472">Membrane</keyword>
<evidence type="ECO:0000256" key="6">
    <source>
        <dbReference type="ARBA" id="ARBA00023136"/>
    </source>
</evidence>
<evidence type="ECO:0000256" key="4">
    <source>
        <dbReference type="ARBA" id="ARBA00022968"/>
    </source>
</evidence>
<evidence type="ECO:0000256" key="3">
    <source>
        <dbReference type="ARBA" id="ARBA00022692"/>
    </source>
</evidence>
<comment type="similarity">
    <text evidence="2">Belongs to the PC-esterase family. TBL subfamily.</text>
</comment>
<protein>
    <recommendedName>
        <fullName evidence="13">Trichome birefringence-like N-terminal domain-containing protein</fullName>
    </recommendedName>
</protein>
<dbReference type="GO" id="GO:0016020">
    <property type="term" value="C:membrane"/>
    <property type="evidence" value="ECO:0007669"/>
    <property type="project" value="UniProtKB-SubCell"/>
</dbReference>
<dbReference type="GO" id="GO:0005794">
    <property type="term" value="C:Golgi apparatus"/>
    <property type="evidence" value="ECO:0007669"/>
    <property type="project" value="TreeGrafter"/>
</dbReference>
<feature type="compositionally biased region" description="Basic and acidic residues" evidence="7">
    <location>
        <begin position="129"/>
        <end position="150"/>
    </location>
</feature>
<comment type="subcellular location">
    <subcellularLocation>
        <location evidence="1">Membrane</location>
        <topology evidence="1">Single-pass membrane protein</topology>
    </subcellularLocation>
</comment>
<evidence type="ECO:0000313" key="12">
    <source>
        <dbReference type="Proteomes" id="UP000737018"/>
    </source>
</evidence>
<comment type="caution">
    <text evidence="11">The sequence shown here is derived from an EMBL/GenBank/DDBJ whole genome shotgun (WGS) entry which is preliminary data.</text>
</comment>
<sequence length="531" mass="61305">MADSTSSSPANTIISIPHSTPKPDINKSSFFPIFISRKAMGFAYGFTFIFVAFTVFFIINLSGYASPWFKNIFHTSSILSHLFPNSSLQNSYSQTHLPFSPPSNTESTFSSESLKPTNLSGGLQSSSKEFGKDDFGEKQMDSKGGDKNGTKDGVFSEALSEEQRKRSWLEMMNGCDVFEGKWVRDDTYPIYVPGSCPHIDEPFNCFLNGRPDNRYENYRWQPKDCSIPRLNGRDMLALLRGKRLVFVGDSLNRNMWESLVCILRNSVEDKTRVFEASGRYEFRSEGSYSFIFKDYNCSVEFFRSPFLVQEWEMPDTNGSKKETLRLDVVETSSDRYKGADVLIFNTGHWWTHEKTSRGKDYYQEGNHTYDEMSVEEAFRKALSTWARWVDTNIDPKKTVVFFRAYSPSHFRGGRWNSGGECDNETVPIKNEAYLSEYPSMLGIFESVMRGMKFPVFYLNITRMSDFRIDAHPSIYRKQNLTEEERISPLRYQDCSHWCLPGVPDTWNEIIYAQLLKHNQQQHQELQKKPAV</sequence>
<dbReference type="Proteomes" id="UP000737018">
    <property type="component" value="Unassembled WGS sequence"/>
</dbReference>
<keyword evidence="5 8" id="KW-1133">Transmembrane helix</keyword>
<feature type="transmembrane region" description="Helical" evidence="8">
    <location>
        <begin position="42"/>
        <end position="65"/>
    </location>
</feature>
<dbReference type="PANTHER" id="PTHR32285">
    <property type="entry name" value="PROTEIN TRICHOME BIREFRINGENCE-LIKE 9-RELATED"/>
    <property type="match status" value="1"/>
</dbReference>
<keyword evidence="4" id="KW-0735">Signal-anchor</keyword>
<keyword evidence="12" id="KW-1185">Reference proteome</keyword>
<evidence type="ECO:0000259" key="9">
    <source>
        <dbReference type="Pfam" id="PF13839"/>
    </source>
</evidence>
<name>A0A8J4QB66_9ROSI</name>